<feature type="transmembrane region" description="Helical" evidence="7">
    <location>
        <begin position="53"/>
        <end position="75"/>
    </location>
</feature>
<dbReference type="KEGG" id="hor:Hore_04830"/>
<reference evidence="8 9" key="1">
    <citation type="journal article" date="2009" name="PLoS ONE">
        <title>Genome analysis of the anaerobic thermohalophilic bacterium Halothermothrix orenii.</title>
        <authorList>
            <person name="Mavromatis K."/>
            <person name="Ivanova N."/>
            <person name="Anderson I."/>
            <person name="Lykidis A."/>
            <person name="Hooper S.D."/>
            <person name="Sun H."/>
            <person name="Kunin V."/>
            <person name="Lapidus A."/>
            <person name="Hugenholtz P."/>
            <person name="Patel B."/>
            <person name="Kyrpides N.C."/>
        </authorList>
    </citation>
    <scope>NUCLEOTIDE SEQUENCE [LARGE SCALE GENOMIC DNA]</scope>
    <source>
        <strain evidence="9">H 168 / OCM 544 / DSM 9562</strain>
    </source>
</reference>
<feature type="transmembrane region" description="Helical" evidence="7">
    <location>
        <begin position="388"/>
        <end position="409"/>
    </location>
</feature>
<evidence type="ECO:0000256" key="5">
    <source>
        <dbReference type="ARBA" id="ARBA00022989"/>
    </source>
</evidence>
<feature type="transmembrane region" description="Helical" evidence="7">
    <location>
        <begin position="320"/>
        <end position="339"/>
    </location>
</feature>
<organism evidence="8 9">
    <name type="scientific">Halothermothrix orenii (strain H 168 / OCM 544 / DSM 9562)</name>
    <dbReference type="NCBI Taxonomy" id="373903"/>
    <lineage>
        <taxon>Bacteria</taxon>
        <taxon>Bacillati</taxon>
        <taxon>Bacillota</taxon>
        <taxon>Clostridia</taxon>
        <taxon>Halanaerobiales</taxon>
        <taxon>Halothermotrichaceae</taxon>
        <taxon>Halothermothrix</taxon>
    </lineage>
</organism>
<keyword evidence="9" id="KW-1185">Reference proteome</keyword>
<evidence type="ECO:0000256" key="7">
    <source>
        <dbReference type="SAM" id="Phobius"/>
    </source>
</evidence>
<dbReference type="CDD" id="cd13142">
    <property type="entry name" value="MATE_like_12"/>
    <property type="match status" value="1"/>
</dbReference>
<feature type="transmembrane region" description="Helical" evidence="7">
    <location>
        <begin position="359"/>
        <end position="381"/>
    </location>
</feature>
<gene>
    <name evidence="8" type="ordered locus">Hore_04830</name>
</gene>
<dbReference type="PANTHER" id="PTHR43549:SF2">
    <property type="entry name" value="MULTIDRUG RESISTANCE PROTEIN NORM-RELATED"/>
    <property type="match status" value="1"/>
</dbReference>
<feature type="transmembrane region" description="Helical" evidence="7">
    <location>
        <begin position="171"/>
        <end position="191"/>
    </location>
</feature>
<dbReference type="EMBL" id="CP001098">
    <property type="protein sequence ID" value="ACL69241.1"/>
    <property type="molecule type" value="Genomic_DNA"/>
</dbReference>
<dbReference type="GO" id="GO:0042910">
    <property type="term" value="F:xenobiotic transmembrane transporter activity"/>
    <property type="evidence" value="ECO:0007669"/>
    <property type="project" value="InterPro"/>
</dbReference>
<dbReference type="GO" id="GO:0015297">
    <property type="term" value="F:antiporter activity"/>
    <property type="evidence" value="ECO:0007669"/>
    <property type="project" value="InterPro"/>
</dbReference>
<dbReference type="PIRSF" id="PIRSF006603">
    <property type="entry name" value="DinF"/>
    <property type="match status" value="1"/>
</dbReference>
<keyword evidence="5 7" id="KW-1133">Transmembrane helix</keyword>
<dbReference type="RefSeq" id="WP_012635429.1">
    <property type="nucleotide sequence ID" value="NC_011899.1"/>
</dbReference>
<dbReference type="InterPro" id="IPR002528">
    <property type="entry name" value="MATE_fam"/>
</dbReference>
<feature type="transmembrane region" description="Helical" evidence="7">
    <location>
        <begin position="197"/>
        <end position="220"/>
    </location>
</feature>
<dbReference type="STRING" id="373903.Hore_04830"/>
<comment type="subcellular location">
    <subcellularLocation>
        <location evidence="1">Cell membrane</location>
        <topology evidence="1">Multi-pass membrane protein</topology>
    </subcellularLocation>
</comment>
<proteinExistence type="predicted"/>
<feature type="transmembrane region" description="Helical" evidence="7">
    <location>
        <begin position="139"/>
        <end position="159"/>
    </location>
</feature>
<feature type="transmembrane region" description="Helical" evidence="7">
    <location>
        <begin position="12"/>
        <end position="33"/>
    </location>
</feature>
<dbReference type="GO" id="GO:0005886">
    <property type="term" value="C:plasma membrane"/>
    <property type="evidence" value="ECO:0007669"/>
    <property type="project" value="UniProtKB-SubCell"/>
</dbReference>
<keyword evidence="4 7" id="KW-0812">Transmembrane</keyword>
<evidence type="ECO:0000256" key="3">
    <source>
        <dbReference type="ARBA" id="ARBA00022475"/>
    </source>
</evidence>
<keyword evidence="6 7" id="KW-0472">Membrane</keyword>
<feature type="transmembrane region" description="Helical" evidence="7">
    <location>
        <begin position="287"/>
        <end position="308"/>
    </location>
</feature>
<feature type="transmembrane region" description="Helical" evidence="7">
    <location>
        <begin position="96"/>
        <end position="119"/>
    </location>
</feature>
<name>B8D214_HALOH</name>
<dbReference type="InterPro" id="IPR048279">
    <property type="entry name" value="MdtK-like"/>
</dbReference>
<dbReference type="NCBIfam" id="TIGR00797">
    <property type="entry name" value="matE"/>
    <property type="match status" value="1"/>
</dbReference>
<dbReference type="PANTHER" id="PTHR43549">
    <property type="entry name" value="MULTIDRUG RESISTANCE PROTEIN YPNP-RELATED"/>
    <property type="match status" value="1"/>
</dbReference>
<dbReference type="Proteomes" id="UP000000719">
    <property type="component" value="Chromosome"/>
</dbReference>
<sequence length="468" mass="51000">MDTYKEKRDLIIKGNIVKAILALAGPIMLNNLIQTIYNLTDTYWVGQLGGTEVAAITLIWPIVFFLLALGFGINIAGTSLISQYTGADDKENATRVSGQIVSFSLYFSIIIGIIGLFVAEPIIKMMGGEGRLLELASNYLKIIFAGMPAIFLFLAFTSIKQGQGDTVTPMKYSAISVALNMVLDPIFIFGLDLGVRGAALATIFSRSVFAIYAIYTLFYRKTGIQLHLKHLILKPNLLKKIIKIGLPSSLGQSSAALGFIFLNAFIISFGKSTLAAFGIGNRINSVILMPAMGIGNALATIVGQNLGADQIKRARQAVKTSAVLTTVLLTSGGIILYPFVPTIIRAFNTEPAIVSQGTFYLRLISLSLPLMGFFQIFVGTFQGSGHTLMAMFIMTGRLWALRIPLIILFKKYTDWGSSSVWYAMVLSNAIISLVGFIMYLTGKWQKKVIKKKPPLTGSEVDQNLDIDN</sequence>
<dbReference type="eggNOG" id="COG0534">
    <property type="taxonomic scope" value="Bacteria"/>
</dbReference>
<evidence type="ECO:0000256" key="2">
    <source>
        <dbReference type="ARBA" id="ARBA00022448"/>
    </source>
</evidence>
<dbReference type="AlphaFoldDB" id="B8D214"/>
<dbReference type="OrthoDB" id="9776324at2"/>
<dbReference type="InterPro" id="IPR052031">
    <property type="entry name" value="Membrane_Transporter-Flippase"/>
</dbReference>
<feature type="transmembrane region" description="Helical" evidence="7">
    <location>
        <begin position="421"/>
        <end position="442"/>
    </location>
</feature>
<evidence type="ECO:0000256" key="6">
    <source>
        <dbReference type="ARBA" id="ARBA00023136"/>
    </source>
</evidence>
<protein>
    <submittedName>
        <fullName evidence="8">MATE efflux family protein</fullName>
    </submittedName>
</protein>
<keyword evidence="3" id="KW-1003">Cell membrane</keyword>
<evidence type="ECO:0000256" key="1">
    <source>
        <dbReference type="ARBA" id="ARBA00004651"/>
    </source>
</evidence>
<keyword evidence="2" id="KW-0813">Transport</keyword>
<evidence type="ECO:0000256" key="4">
    <source>
        <dbReference type="ARBA" id="ARBA00022692"/>
    </source>
</evidence>
<dbReference type="Pfam" id="PF01554">
    <property type="entry name" value="MatE"/>
    <property type="match status" value="2"/>
</dbReference>
<feature type="transmembrane region" description="Helical" evidence="7">
    <location>
        <begin position="241"/>
        <end position="267"/>
    </location>
</feature>
<evidence type="ECO:0000313" key="8">
    <source>
        <dbReference type="EMBL" id="ACL69241.1"/>
    </source>
</evidence>
<accession>B8D214</accession>
<dbReference type="HOGENOM" id="CLU_012893_5_3_9"/>
<evidence type="ECO:0000313" key="9">
    <source>
        <dbReference type="Proteomes" id="UP000000719"/>
    </source>
</evidence>